<dbReference type="InterPro" id="IPR040582">
    <property type="entry name" value="OB_MalK-like"/>
</dbReference>
<dbReference type="PROSITE" id="PS50893">
    <property type="entry name" value="ABC_TRANSPORTER_2"/>
    <property type="match status" value="1"/>
</dbReference>
<dbReference type="PANTHER" id="PTHR43875:SF14">
    <property type="entry name" value="ABC TRANSPORTER ATP-BINDING PROTEIN"/>
    <property type="match status" value="1"/>
</dbReference>
<dbReference type="PROSITE" id="PS00211">
    <property type="entry name" value="ABC_TRANSPORTER_1"/>
    <property type="match status" value="1"/>
</dbReference>
<keyword evidence="8" id="KW-1185">Reference proteome</keyword>
<evidence type="ECO:0000313" key="7">
    <source>
        <dbReference type="EMBL" id="PSJ64702.1"/>
    </source>
</evidence>
<dbReference type="GO" id="GO:0140359">
    <property type="term" value="F:ABC-type transporter activity"/>
    <property type="evidence" value="ECO:0007669"/>
    <property type="project" value="InterPro"/>
</dbReference>
<evidence type="ECO:0000256" key="2">
    <source>
        <dbReference type="ARBA" id="ARBA00005417"/>
    </source>
</evidence>
<dbReference type="GO" id="GO:0008643">
    <property type="term" value="P:carbohydrate transport"/>
    <property type="evidence" value="ECO:0007669"/>
    <property type="project" value="InterPro"/>
</dbReference>
<dbReference type="InterPro" id="IPR017871">
    <property type="entry name" value="ABC_transporter-like_CS"/>
</dbReference>
<dbReference type="Proteomes" id="UP000241229">
    <property type="component" value="Unassembled WGS sequence"/>
</dbReference>
<feature type="domain" description="ABC transporter" evidence="6">
    <location>
        <begin position="7"/>
        <end position="237"/>
    </location>
</feature>
<accession>A0A2P7SQD5</accession>
<dbReference type="GO" id="GO:0016887">
    <property type="term" value="F:ATP hydrolysis activity"/>
    <property type="evidence" value="ECO:0007669"/>
    <property type="project" value="InterPro"/>
</dbReference>
<evidence type="ECO:0000256" key="5">
    <source>
        <dbReference type="ARBA" id="ARBA00022840"/>
    </source>
</evidence>
<dbReference type="OrthoDB" id="9802264at2"/>
<reference evidence="7 8" key="1">
    <citation type="submission" date="2018-03" db="EMBL/GenBank/DDBJ databases">
        <title>The draft genome of Mesorhizobium sp. 6GN-30.</title>
        <authorList>
            <person name="Liu L."/>
            <person name="Li L."/>
            <person name="Wang T."/>
            <person name="Zhang X."/>
            <person name="Liang L."/>
        </authorList>
    </citation>
    <scope>NUCLEOTIDE SEQUENCE [LARGE SCALE GENOMIC DNA]</scope>
    <source>
        <strain evidence="7 8">6GN30</strain>
    </source>
</reference>
<dbReference type="PANTHER" id="PTHR43875">
    <property type="entry name" value="MALTODEXTRIN IMPORT ATP-BINDING PROTEIN MSMX"/>
    <property type="match status" value="1"/>
</dbReference>
<comment type="caution">
    <text evidence="7">The sequence shown here is derived from an EMBL/GenBank/DDBJ whole genome shotgun (WGS) entry which is preliminary data.</text>
</comment>
<dbReference type="AlphaFoldDB" id="A0A2P7SQD5"/>
<organism evidence="7 8">
    <name type="scientific">Kumtagia ephedrae</name>
    <dbReference type="NCBI Taxonomy" id="2116701"/>
    <lineage>
        <taxon>Bacteria</taxon>
        <taxon>Pseudomonadati</taxon>
        <taxon>Pseudomonadota</taxon>
        <taxon>Alphaproteobacteria</taxon>
        <taxon>Hyphomicrobiales</taxon>
        <taxon>Phyllobacteriaceae</taxon>
        <taxon>Kumtagia</taxon>
    </lineage>
</organism>
<dbReference type="InterPro" id="IPR003593">
    <property type="entry name" value="AAA+_ATPase"/>
</dbReference>
<dbReference type="InterPro" id="IPR003439">
    <property type="entry name" value="ABC_transporter-like_ATP-bd"/>
</dbReference>
<dbReference type="InterPro" id="IPR012340">
    <property type="entry name" value="NA-bd_OB-fold"/>
</dbReference>
<evidence type="ECO:0000259" key="6">
    <source>
        <dbReference type="PROSITE" id="PS50893"/>
    </source>
</evidence>
<dbReference type="SUPFAM" id="SSF50331">
    <property type="entry name" value="MOP-like"/>
    <property type="match status" value="1"/>
</dbReference>
<name>A0A2P7SQD5_9HYPH</name>
<evidence type="ECO:0000313" key="8">
    <source>
        <dbReference type="Proteomes" id="UP000241229"/>
    </source>
</evidence>
<dbReference type="InterPro" id="IPR008995">
    <property type="entry name" value="Mo/tungstate-bd_C_term_dom"/>
</dbReference>
<dbReference type="SUPFAM" id="SSF52540">
    <property type="entry name" value="P-loop containing nucleoside triphosphate hydrolases"/>
    <property type="match status" value="1"/>
</dbReference>
<dbReference type="NCBIfam" id="NF008653">
    <property type="entry name" value="PRK11650.1"/>
    <property type="match status" value="1"/>
</dbReference>
<comment type="similarity">
    <text evidence="2">Belongs to the ABC transporter superfamily.</text>
</comment>
<dbReference type="Pfam" id="PF00005">
    <property type="entry name" value="ABC_tran"/>
    <property type="match status" value="1"/>
</dbReference>
<evidence type="ECO:0000256" key="3">
    <source>
        <dbReference type="ARBA" id="ARBA00022448"/>
    </source>
</evidence>
<dbReference type="Gene3D" id="2.40.50.100">
    <property type="match status" value="1"/>
</dbReference>
<evidence type="ECO:0000256" key="1">
    <source>
        <dbReference type="ARBA" id="ARBA00004417"/>
    </source>
</evidence>
<gene>
    <name evidence="7" type="ORF">C7I84_03345</name>
</gene>
<dbReference type="Gene3D" id="2.40.50.140">
    <property type="entry name" value="Nucleic acid-binding proteins"/>
    <property type="match status" value="1"/>
</dbReference>
<dbReference type="InterPro" id="IPR027417">
    <property type="entry name" value="P-loop_NTPase"/>
</dbReference>
<dbReference type="Gene3D" id="3.40.50.300">
    <property type="entry name" value="P-loop containing nucleotide triphosphate hydrolases"/>
    <property type="match status" value="1"/>
</dbReference>
<keyword evidence="5 7" id="KW-0067">ATP-binding</keyword>
<dbReference type="EMBL" id="PXYK01000003">
    <property type="protein sequence ID" value="PSJ64702.1"/>
    <property type="molecule type" value="Genomic_DNA"/>
</dbReference>
<proteinExistence type="inferred from homology"/>
<dbReference type="RefSeq" id="WP_106770746.1">
    <property type="nucleotide sequence ID" value="NZ_PXYK01000003.1"/>
</dbReference>
<keyword evidence="4" id="KW-0547">Nucleotide-binding</keyword>
<sequence>MTNQSALTIRNLQKSYGAVEVLRGINLEAQPGEFVALVGPSGCGKSTLLAMIAGLESVTSGEIRIGDRLVNSVPPKDRDIAMVFQSYALYPTMTVRENITFGMESRGVPKAEQAEAVKRVSALLQIEPLLNRKPGQLSGGQRQRVAMGRALVRDPKLFLFDEPLSNLDAKLRVDMRTEIKKLHNRVGKTTIYVTHDQVEAMTLASRIAVMHQGSVQQFDAAQTIYSRPANMFVAGFMGSPAMNFIPAELTGVAGQPSVTVRTATGGTATLPLAQPAPANAPKQVVLGVRPEHIYRFSDDLGQRKPGIAAMDAPVELVEPTGAETLAVLKFGDLEVTGRFDPDSAPRMGETMTLGIDMARACLFDPTTKTLL</sequence>
<dbReference type="CDD" id="cd03301">
    <property type="entry name" value="ABC_MalK_N"/>
    <property type="match status" value="1"/>
</dbReference>
<dbReference type="GO" id="GO:0055052">
    <property type="term" value="C:ATP-binding cassette (ABC) transporter complex, substrate-binding subunit-containing"/>
    <property type="evidence" value="ECO:0007669"/>
    <property type="project" value="TreeGrafter"/>
</dbReference>
<dbReference type="GO" id="GO:0005524">
    <property type="term" value="F:ATP binding"/>
    <property type="evidence" value="ECO:0007669"/>
    <property type="project" value="UniProtKB-KW"/>
</dbReference>
<comment type="subcellular location">
    <subcellularLocation>
        <location evidence="1">Cell inner membrane</location>
        <topology evidence="1">Peripheral membrane protein</topology>
    </subcellularLocation>
</comment>
<dbReference type="InterPro" id="IPR047641">
    <property type="entry name" value="ABC_transpr_MalK/UgpC-like"/>
</dbReference>
<keyword evidence="3" id="KW-0813">Transport</keyword>
<evidence type="ECO:0000256" key="4">
    <source>
        <dbReference type="ARBA" id="ARBA00022741"/>
    </source>
</evidence>
<dbReference type="SMART" id="SM00382">
    <property type="entry name" value="AAA"/>
    <property type="match status" value="1"/>
</dbReference>
<dbReference type="InterPro" id="IPR015855">
    <property type="entry name" value="ABC_transpr_MalK-like"/>
</dbReference>
<dbReference type="FunFam" id="3.40.50.300:FF:000042">
    <property type="entry name" value="Maltose/maltodextrin ABC transporter, ATP-binding protein"/>
    <property type="match status" value="1"/>
</dbReference>
<dbReference type="Pfam" id="PF17912">
    <property type="entry name" value="OB_MalK"/>
    <property type="match status" value="1"/>
</dbReference>
<protein>
    <submittedName>
        <fullName evidence="7">Sugar ABC transporter ATP-binding protein</fullName>
    </submittedName>
</protein>